<dbReference type="FunFam" id="1.20.910.10:FF:000001">
    <property type="entry name" value="Heme oxygenase 1"/>
    <property type="match status" value="1"/>
</dbReference>
<protein>
    <recommendedName>
        <fullName evidence="2">heme oxygenase (biliverdin-producing)</fullName>
        <ecNumber evidence="2">1.14.14.18</ecNumber>
    </recommendedName>
</protein>
<keyword evidence="3" id="KW-0602">Photosynthesis</keyword>
<evidence type="ECO:0000256" key="10">
    <source>
        <dbReference type="PIRSR" id="PIRSR000343-2"/>
    </source>
</evidence>
<evidence type="ECO:0000256" key="8">
    <source>
        <dbReference type="ARBA" id="ARBA00048328"/>
    </source>
</evidence>
<keyword evidence="6" id="KW-0560">Oxidoreductase</keyword>
<feature type="binding site" description="axial binding residue" evidence="10">
    <location>
        <position position="17"/>
    </location>
    <ligand>
        <name>heme b</name>
        <dbReference type="ChEBI" id="CHEBI:60344"/>
    </ligand>
    <ligandPart>
        <name>Fe</name>
        <dbReference type="ChEBI" id="CHEBI:18248"/>
    </ligandPart>
</feature>
<keyword evidence="7 10" id="KW-0408">Iron</keyword>
<evidence type="ECO:0000313" key="12">
    <source>
        <dbReference type="Proteomes" id="UP000062645"/>
    </source>
</evidence>
<evidence type="ECO:0000256" key="7">
    <source>
        <dbReference type="ARBA" id="ARBA00023004"/>
    </source>
</evidence>
<dbReference type="InterPro" id="IPR002051">
    <property type="entry name" value="Haem_Oase"/>
</dbReference>
<evidence type="ECO:0000256" key="1">
    <source>
        <dbReference type="ARBA" id="ARBA00006134"/>
    </source>
</evidence>
<dbReference type="EC" id="1.14.14.18" evidence="2"/>
<dbReference type="GO" id="GO:0006979">
    <property type="term" value="P:response to oxidative stress"/>
    <property type="evidence" value="ECO:0007669"/>
    <property type="project" value="TreeGrafter"/>
</dbReference>
<sequence>MSSNLALKLRTGTQKAHTAAENVGFMKCFLKGVVDKDCFAKFLGNLYFVYSELEAALASQQNNPVIGGMYFPELNRRAALETDMVFYYGNNWRNLIAPSNNGKKYIDRIQQLSASEPALLIGHAYTRYMGDLSGGQMLQKIAQSTLKLSGYEGTSFYNFDQIPDKKAFKDKYREALNAVPVDDATAERIVAEANYAFSLNMQMAEELEGSLIKAIGQVLFNNLTRASNPGSTEATATH</sequence>
<dbReference type="InterPro" id="IPR016053">
    <property type="entry name" value="Haem_Oase-like"/>
</dbReference>
<dbReference type="GO" id="GO:0046872">
    <property type="term" value="F:metal ion binding"/>
    <property type="evidence" value="ECO:0007669"/>
    <property type="project" value="UniProtKB-KW"/>
</dbReference>
<dbReference type="GO" id="GO:0020037">
    <property type="term" value="F:heme binding"/>
    <property type="evidence" value="ECO:0007669"/>
    <property type="project" value="TreeGrafter"/>
</dbReference>
<keyword evidence="4 9" id="KW-0349">Heme</keyword>
<evidence type="ECO:0000256" key="3">
    <source>
        <dbReference type="ARBA" id="ARBA00022531"/>
    </source>
</evidence>
<feature type="binding site" evidence="9">
    <location>
        <position position="10"/>
    </location>
    <ligand>
        <name>heme b</name>
        <dbReference type="ChEBI" id="CHEBI:60344"/>
    </ligand>
</feature>
<dbReference type="PANTHER" id="PTHR10720">
    <property type="entry name" value="HEME OXYGENASE"/>
    <property type="match status" value="1"/>
</dbReference>
<dbReference type="Proteomes" id="UP000062645">
    <property type="component" value="Chromosome"/>
</dbReference>
<dbReference type="PIRSF" id="PIRSF000343">
    <property type="entry name" value="Haem_Oase"/>
    <property type="match status" value="1"/>
</dbReference>
<evidence type="ECO:0000256" key="4">
    <source>
        <dbReference type="ARBA" id="ARBA00022617"/>
    </source>
</evidence>
<keyword evidence="12" id="KW-1185">Reference proteome</keyword>
<dbReference type="CDD" id="cd19165">
    <property type="entry name" value="HemeO"/>
    <property type="match status" value="1"/>
</dbReference>
<keyword evidence="5 10" id="KW-0479">Metal-binding</keyword>
<dbReference type="PRINTS" id="PR00088">
    <property type="entry name" value="HAEMOXYGNASE"/>
</dbReference>
<dbReference type="AlphaFoldDB" id="A0A0M5MM20"/>
<comment type="catalytic activity">
    <reaction evidence="8">
        <text>heme b + 3 reduced [NADPH--hemoprotein reductase] + 3 O2 = biliverdin IXalpha + CO + Fe(2+) + 3 oxidized [NADPH--hemoprotein reductase] + 3 H2O + H(+)</text>
        <dbReference type="Rhea" id="RHEA:21764"/>
        <dbReference type="Rhea" id="RHEA-COMP:11964"/>
        <dbReference type="Rhea" id="RHEA-COMP:11965"/>
        <dbReference type="ChEBI" id="CHEBI:15377"/>
        <dbReference type="ChEBI" id="CHEBI:15378"/>
        <dbReference type="ChEBI" id="CHEBI:15379"/>
        <dbReference type="ChEBI" id="CHEBI:17245"/>
        <dbReference type="ChEBI" id="CHEBI:29033"/>
        <dbReference type="ChEBI" id="CHEBI:57618"/>
        <dbReference type="ChEBI" id="CHEBI:57991"/>
        <dbReference type="ChEBI" id="CHEBI:58210"/>
        <dbReference type="ChEBI" id="CHEBI:60344"/>
        <dbReference type="EC" id="1.14.14.18"/>
    </reaction>
</comment>
<dbReference type="SUPFAM" id="SSF48613">
    <property type="entry name" value="Heme oxygenase-like"/>
    <property type="match status" value="1"/>
</dbReference>
<dbReference type="KEGG" id="npz:ACX27_30380"/>
<dbReference type="RefSeq" id="WP_062298021.1">
    <property type="nucleotide sequence ID" value="NZ_CP012036.1"/>
</dbReference>
<evidence type="ECO:0000256" key="6">
    <source>
        <dbReference type="ARBA" id="ARBA00023002"/>
    </source>
</evidence>
<dbReference type="PATRIC" id="fig|224013.5.peg.7252"/>
<reference evidence="12" key="1">
    <citation type="submission" date="2015-07" db="EMBL/GenBank/DDBJ databases">
        <title>Genome Of Nitrogen-Fixing Cyanobacterium Nostoc piscinale CENA21 From Solimoes/Amazon River Floodplain Sediments And Comparative Genomics To Uncover Biosynthetic Natural Products Potential.</title>
        <authorList>
            <person name="Leao T.F."/>
            <person name="Leao P.N."/>
            <person name="Guimaraes P.I."/>
            <person name="de Melo A.G.C."/>
            <person name="Ramos R.T.J."/>
            <person name="Silva A."/>
            <person name="Fiore M.F."/>
            <person name="Schneider M.P.C."/>
        </authorList>
    </citation>
    <scope>NUCLEOTIDE SEQUENCE [LARGE SCALE GENOMIC DNA]</scope>
    <source>
        <strain evidence="12">CENA21</strain>
    </source>
</reference>
<dbReference type="InterPro" id="IPR016084">
    <property type="entry name" value="Haem_Oase-like_multi-hlx"/>
</dbReference>
<feature type="binding site" evidence="9">
    <location>
        <position position="125"/>
    </location>
    <ligand>
        <name>heme b</name>
        <dbReference type="ChEBI" id="CHEBI:60344"/>
    </ligand>
</feature>
<dbReference type="OrthoDB" id="5493802at2"/>
<evidence type="ECO:0000313" key="11">
    <source>
        <dbReference type="EMBL" id="ALF56180.1"/>
    </source>
</evidence>
<name>A0A0M5MM20_9NOSO</name>
<gene>
    <name evidence="11" type="ORF">ACX27_30380</name>
</gene>
<dbReference type="GO" id="GO:0006788">
    <property type="term" value="P:heme oxidation"/>
    <property type="evidence" value="ECO:0007669"/>
    <property type="project" value="InterPro"/>
</dbReference>
<dbReference type="Pfam" id="PF01126">
    <property type="entry name" value="Heme_oxygenase"/>
    <property type="match status" value="1"/>
</dbReference>
<evidence type="ECO:0000256" key="9">
    <source>
        <dbReference type="PIRSR" id="PIRSR000343-1"/>
    </source>
</evidence>
<dbReference type="GO" id="GO:0004392">
    <property type="term" value="F:heme oxygenase (decyclizing) activity"/>
    <property type="evidence" value="ECO:0007669"/>
    <property type="project" value="UniProtKB-EC"/>
</dbReference>
<dbReference type="GO" id="GO:0042167">
    <property type="term" value="P:heme catabolic process"/>
    <property type="evidence" value="ECO:0007669"/>
    <property type="project" value="TreeGrafter"/>
</dbReference>
<comment type="similarity">
    <text evidence="1">Belongs to the heme oxygenase family.</text>
</comment>
<dbReference type="STRING" id="224013.ACX27_30380"/>
<accession>A0A0M5MM20</accession>
<evidence type="ECO:0000256" key="5">
    <source>
        <dbReference type="ARBA" id="ARBA00022723"/>
    </source>
</evidence>
<evidence type="ECO:0000256" key="2">
    <source>
        <dbReference type="ARBA" id="ARBA00012360"/>
    </source>
</evidence>
<reference evidence="11 12" key="2">
    <citation type="journal article" date="2016" name="Genome Announc.">
        <title>Draft Genome Sequence of the N2-Fixing Cyanobacterium Nostoc piscinale CENA21, Isolated from the Brazilian Amazon Floodplain.</title>
        <authorList>
            <person name="Leao T."/>
            <person name="Guimaraes P.I."/>
            <person name="de Melo A.G."/>
            <person name="Ramos R.T."/>
            <person name="Leao P.N."/>
            <person name="Silva A."/>
            <person name="Fiore M.F."/>
            <person name="Schneider M.P."/>
        </authorList>
    </citation>
    <scope>NUCLEOTIDE SEQUENCE [LARGE SCALE GENOMIC DNA]</scope>
    <source>
        <strain evidence="11 12">CENA21</strain>
    </source>
</reference>
<proteinExistence type="inferred from homology"/>
<organism evidence="11 12">
    <name type="scientific">Nostoc piscinale CENA21</name>
    <dbReference type="NCBI Taxonomy" id="224013"/>
    <lineage>
        <taxon>Bacteria</taxon>
        <taxon>Bacillati</taxon>
        <taxon>Cyanobacteriota</taxon>
        <taxon>Cyanophyceae</taxon>
        <taxon>Nostocales</taxon>
        <taxon>Nostocaceae</taxon>
        <taxon>Nostoc</taxon>
    </lineage>
</organism>
<dbReference type="EMBL" id="CP012036">
    <property type="protein sequence ID" value="ALF56180.1"/>
    <property type="molecule type" value="Genomic_DNA"/>
</dbReference>
<dbReference type="Gene3D" id="1.20.910.10">
    <property type="entry name" value="Heme oxygenase-like"/>
    <property type="match status" value="1"/>
</dbReference>
<feature type="binding site" evidence="9">
    <location>
        <position position="173"/>
    </location>
    <ligand>
        <name>heme b</name>
        <dbReference type="ChEBI" id="CHEBI:60344"/>
    </ligand>
</feature>
<dbReference type="GO" id="GO:0015979">
    <property type="term" value="P:photosynthesis"/>
    <property type="evidence" value="ECO:0007669"/>
    <property type="project" value="UniProtKB-KW"/>
</dbReference>
<dbReference type="PANTHER" id="PTHR10720:SF0">
    <property type="entry name" value="HEME OXYGENASE"/>
    <property type="match status" value="1"/>
</dbReference>